<sequence>MFRGEVIVLFLGVCALASGWGRHWQSSGAYGVMTCNGVPVSNVLVKLYDHDTFTPDDKMAETKTDANGRFQLAGKAKEWTTINPRLNVYHDCNDRLPCQRKFTIKIDSRYVNDGEQATKLYPAGTMELSGKYPGEKRDCIH</sequence>
<dbReference type="InterPro" id="IPR001534">
    <property type="entry name" value="Transthyretin-like"/>
</dbReference>
<dbReference type="WBParaSite" id="Pan_g20372.t1">
    <property type="protein sequence ID" value="Pan_g20372.t1"/>
    <property type="gene ID" value="Pan_g20372"/>
</dbReference>
<evidence type="ECO:0000256" key="1">
    <source>
        <dbReference type="ARBA" id="ARBA00004613"/>
    </source>
</evidence>
<dbReference type="SUPFAM" id="SSF49464">
    <property type="entry name" value="Carboxypeptidase regulatory domain-like"/>
    <property type="match status" value="1"/>
</dbReference>
<dbReference type="GO" id="GO:0009986">
    <property type="term" value="C:cell surface"/>
    <property type="evidence" value="ECO:0007669"/>
    <property type="project" value="InterPro"/>
</dbReference>
<evidence type="ECO:0000256" key="2">
    <source>
        <dbReference type="ARBA" id="ARBA00010112"/>
    </source>
</evidence>
<dbReference type="AlphaFoldDB" id="A0A7E4ZVN5"/>
<dbReference type="Proteomes" id="UP000492821">
    <property type="component" value="Unassembled WGS sequence"/>
</dbReference>
<organism evidence="6 7">
    <name type="scientific">Panagrellus redivivus</name>
    <name type="common">Microworm</name>
    <dbReference type="NCBI Taxonomy" id="6233"/>
    <lineage>
        <taxon>Eukaryota</taxon>
        <taxon>Metazoa</taxon>
        <taxon>Ecdysozoa</taxon>
        <taxon>Nematoda</taxon>
        <taxon>Chromadorea</taxon>
        <taxon>Rhabditida</taxon>
        <taxon>Tylenchina</taxon>
        <taxon>Panagrolaimomorpha</taxon>
        <taxon>Panagrolaimoidea</taxon>
        <taxon>Panagrolaimidae</taxon>
        <taxon>Panagrellus</taxon>
    </lineage>
</organism>
<comment type="similarity">
    <text evidence="2">Belongs to the nematode transthyretin-like family.</text>
</comment>
<protein>
    <submittedName>
        <fullName evidence="7">Transthyretin-like family protein</fullName>
    </submittedName>
</protein>
<dbReference type="Pfam" id="PF01060">
    <property type="entry name" value="TTR-52"/>
    <property type="match status" value="1"/>
</dbReference>
<dbReference type="PANTHER" id="PTHR21700">
    <property type="entry name" value="TRANSTHYRETIN-LIKE FAMILY PROTEIN-RELATED"/>
    <property type="match status" value="1"/>
</dbReference>
<evidence type="ECO:0000313" key="6">
    <source>
        <dbReference type="Proteomes" id="UP000492821"/>
    </source>
</evidence>
<reference evidence="7" key="2">
    <citation type="submission" date="2020-10" db="UniProtKB">
        <authorList>
            <consortium name="WormBaseParasite"/>
        </authorList>
    </citation>
    <scope>IDENTIFICATION</scope>
</reference>
<evidence type="ECO:0000256" key="5">
    <source>
        <dbReference type="SAM" id="SignalP"/>
    </source>
</evidence>
<comment type="subcellular location">
    <subcellularLocation>
        <location evidence="1">Secreted</location>
    </subcellularLocation>
</comment>
<feature type="chain" id="PRO_5028882934" evidence="5">
    <location>
        <begin position="22"/>
        <end position="141"/>
    </location>
</feature>
<accession>A0A7E4ZVN5</accession>
<dbReference type="PANTHER" id="PTHR21700:SF3">
    <property type="entry name" value="TRANSTHYRETIN-LIKE PROTEIN 5"/>
    <property type="match status" value="1"/>
</dbReference>
<name>A0A7E4ZVN5_PANRE</name>
<keyword evidence="3" id="KW-0964">Secreted</keyword>
<proteinExistence type="inferred from homology"/>
<dbReference type="InterPro" id="IPR038479">
    <property type="entry name" value="Transthyretin-like_sf"/>
</dbReference>
<dbReference type="InterPro" id="IPR008969">
    <property type="entry name" value="CarboxyPept-like_regulatory"/>
</dbReference>
<reference evidence="6" key="1">
    <citation type="journal article" date="2013" name="Genetics">
        <title>The draft genome and transcriptome of Panagrellus redivivus are shaped by the harsh demands of a free-living lifestyle.</title>
        <authorList>
            <person name="Srinivasan J."/>
            <person name="Dillman A.R."/>
            <person name="Macchietto M.G."/>
            <person name="Heikkinen L."/>
            <person name="Lakso M."/>
            <person name="Fracchia K.M."/>
            <person name="Antoshechkin I."/>
            <person name="Mortazavi A."/>
            <person name="Wong G."/>
            <person name="Sternberg P.W."/>
        </authorList>
    </citation>
    <scope>NUCLEOTIDE SEQUENCE [LARGE SCALE GENOMIC DNA]</scope>
    <source>
        <strain evidence="6">MT8872</strain>
    </source>
</reference>
<dbReference type="GO" id="GO:0005576">
    <property type="term" value="C:extracellular region"/>
    <property type="evidence" value="ECO:0007669"/>
    <property type="project" value="UniProtKB-SubCell"/>
</dbReference>
<feature type="signal peptide" evidence="5">
    <location>
        <begin position="1"/>
        <end position="21"/>
    </location>
</feature>
<evidence type="ECO:0000313" key="7">
    <source>
        <dbReference type="WBParaSite" id="Pan_g20372.t1"/>
    </source>
</evidence>
<evidence type="ECO:0000256" key="3">
    <source>
        <dbReference type="ARBA" id="ARBA00022525"/>
    </source>
</evidence>
<evidence type="ECO:0000256" key="4">
    <source>
        <dbReference type="ARBA" id="ARBA00022729"/>
    </source>
</evidence>
<dbReference type="Gene3D" id="2.60.40.3330">
    <property type="match status" value="1"/>
</dbReference>
<keyword evidence="4 5" id="KW-0732">Signal</keyword>
<keyword evidence="6" id="KW-1185">Reference proteome</keyword>